<dbReference type="Proteomes" id="UP001152797">
    <property type="component" value="Unassembled WGS sequence"/>
</dbReference>
<evidence type="ECO:0000256" key="3">
    <source>
        <dbReference type="ARBA" id="ARBA00012180"/>
    </source>
</evidence>
<dbReference type="AlphaFoldDB" id="A0A9P1BF37"/>
<dbReference type="GO" id="GO:0043137">
    <property type="term" value="P:DNA replication, removal of RNA primer"/>
    <property type="evidence" value="ECO:0007669"/>
    <property type="project" value="TreeGrafter"/>
</dbReference>
<evidence type="ECO:0000313" key="11">
    <source>
        <dbReference type="EMBL" id="CAL1125699.1"/>
    </source>
</evidence>
<dbReference type="GO" id="GO:0046872">
    <property type="term" value="F:metal ion binding"/>
    <property type="evidence" value="ECO:0007669"/>
    <property type="project" value="UniProtKB-KW"/>
</dbReference>
<dbReference type="PROSITE" id="PS50879">
    <property type="entry name" value="RNASE_H_1"/>
    <property type="match status" value="1"/>
</dbReference>
<dbReference type="InterPro" id="IPR012337">
    <property type="entry name" value="RNaseH-like_sf"/>
</dbReference>
<dbReference type="EMBL" id="CAMXCT010000002">
    <property type="protein sequence ID" value="CAI3972324.1"/>
    <property type="molecule type" value="Genomic_DNA"/>
</dbReference>
<reference evidence="10" key="1">
    <citation type="submission" date="2022-10" db="EMBL/GenBank/DDBJ databases">
        <authorList>
            <person name="Chen Y."/>
            <person name="Dougan E. K."/>
            <person name="Chan C."/>
            <person name="Rhodes N."/>
            <person name="Thang M."/>
        </authorList>
    </citation>
    <scope>NUCLEOTIDE SEQUENCE</scope>
</reference>
<evidence type="ECO:0000259" key="9">
    <source>
        <dbReference type="PROSITE" id="PS50879"/>
    </source>
</evidence>
<dbReference type="InterPro" id="IPR050092">
    <property type="entry name" value="RNase_H"/>
</dbReference>
<dbReference type="Gene3D" id="3.30.420.10">
    <property type="entry name" value="Ribonuclease H-like superfamily/Ribonuclease H"/>
    <property type="match status" value="1"/>
</dbReference>
<evidence type="ECO:0000256" key="6">
    <source>
        <dbReference type="ARBA" id="ARBA00022759"/>
    </source>
</evidence>
<keyword evidence="6" id="KW-0255">Endonuclease</keyword>
<keyword evidence="12" id="KW-1185">Reference proteome</keyword>
<accession>A0A9P1BF37</accession>
<gene>
    <name evidence="10" type="ORF">C1SCF055_LOCUS914</name>
</gene>
<sequence>MGKLKSCHRLEHLSAVLKVLGEEPIWQDLPNTQRSYTCKRWKATVSHYSNKNTILVQGKDVDVASKELEAALEATPDLGSQSQVTIVSKKVPQVSAQDTPRIWTSVPAQQPQPGPQPGEVWHLYVDGACPSNQNVQSTHHPAGWGVAIYLRAPDKPMRLFRSLYGPVVVDHSSPLSLGAEVGSNNTAELSAFGEALFWLRDEAPEPAVAAISAVLHYDSQYAKKVAVGENKAHKNQILAEKVQNLWRQVSAQRKVDLEWVQGHTGDTGNELADRLANEGVTGRYSLNSQRWARALGGLEGLEGARQFFPTVRAVEGPEPAAKRARREALPATTGVTQHSVAPLDTAGHQAGDSHTANSSPVEADALLFGPLKGTPLTQVVQKYPPVAIRALATLQAYVKATGLEAFERFERSVSVVQASASSAEHFSLPCGAAHGRVGVLRTTIPIRAD</sequence>
<evidence type="ECO:0000256" key="1">
    <source>
        <dbReference type="ARBA" id="ARBA00000077"/>
    </source>
</evidence>
<dbReference type="GO" id="GO:0004523">
    <property type="term" value="F:RNA-DNA hybrid ribonuclease activity"/>
    <property type="evidence" value="ECO:0007669"/>
    <property type="project" value="UniProtKB-EC"/>
</dbReference>
<comment type="similarity">
    <text evidence="2">Belongs to the RNase H family.</text>
</comment>
<dbReference type="PANTHER" id="PTHR10642">
    <property type="entry name" value="RIBONUCLEASE H1"/>
    <property type="match status" value="1"/>
</dbReference>
<feature type="domain" description="RNase H type-1" evidence="9">
    <location>
        <begin position="117"/>
        <end position="281"/>
    </location>
</feature>
<name>A0A9P1BF37_9DINO</name>
<evidence type="ECO:0000313" key="10">
    <source>
        <dbReference type="EMBL" id="CAI3972324.1"/>
    </source>
</evidence>
<keyword evidence="5" id="KW-0479">Metal-binding</keyword>
<dbReference type="SUPFAM" id="SSF53098">
    <property type="entry name" value="Ribonuclease H-like"/>
    <property type="match status" value="1"/>
</dbReference>
<dbReference type="GO" id="GO:0003676">
    <property type="term" value="F:nucleic acid binding"/>
    <property type="evidence" value="ECO:0007669"/>
    <property type="project" value="InterPro"/>
</dbReference>
<dbReference type="EMBL" id="CAMXCT030000002">
    <property type="protein sequence ID" value="CAL4759636.1"/>
    <property type="molecule type" value="Genomic_DNA"/>
</dbReference>
<evidence type="ECO:0000256" key="7">
    <source>
        <dbReference type="ARBA" id="ARBA00022801"/>
    </source>
</evidence>
<evidence type="ECO:0000313" key="12">
    <source>
        <dbReference type="Proteomes" id="UP001152797"/>
    </source>
</evidence>
<evidence type="ECO:0000256" key="2">
    <source>
        <dbReference type="ARBA" id="ARBA00005300"/>
    </source>
</evidence>
<dbReference type="Pfam" id="PF00075">
    <property type="entry name" value="RNase_H"/>
    <property type="match status" value="1"/>
</dbReference>
<dbReference type="InterPro" id="IPR002156">
    <property type="entry name" value="RNaseH_domain"/>
</dbReference>
<protein>
    <recommendedName>
        <fullName evidence="3">ribonuclease H</fullName>
        <ecNumber evidence="3">3.1.26.4</ecNumber>
    </recommendedName>
</protein>
<keyword evidence="7" id="KW-0378">Hydrolase</keyword>
<dbReference type="EMBL" id="CAMXCT020000002">
    <property type="protein sequence ID" value="CAL1125699.1"/>
    <property type="molecule type" value="Genomic_DNA"/>
</dbReference>
<evidence type="ECO:0000256" key="8">
    <source>
        <dbReference type="SAM" id="MobiDB-lite"/>
    </source>
</evidence>
<proteinExistence type="inferred from homology"/>
<comment type="catalytic activity">
    <reaction evidence="1">
        <text>Endonucleolytic cleavage to 5'-phosphomonoester.</text>
        <dbReference type="EC" id="3.1.26.4"/>
    </reaction>
</comment>
<dbReference type="PANTHER" id="PTHR10642:SF26">
    <property type="entry name" value="RIBONUCLEASE H1"/>
    <property type="match status" value="1"/>
</dbReference>
<comment type="caution">
    <text evidence="10">The sequence shown here is derived from an EMBL/GenBank/DDBJ whole genome shotgun (WGS) entry which is preliminary data.</text>
</comment>
<reference evidence="11" key="2">
    <citation type="submission" date="2024-04" db="EMBL/GenBank/DDBJ databases">
        <authorList>
            <person name="Chen Y."/>
            <person name="Shah S."/>
            <person name="Dougan E. K."/>
            <person name="Thang M."/>
            <person name="Chan C."/>
        </authorList>
    </citation>
    <scope>NUCLEOTIDE SEQUENCE [LARGE SCALE GENOMIC DNA]</scope>
</reference>
<evidence type="ECO:0000256" key="4">
    <source>
        <dbReference type="ARBA" id="ARBA00022722"/>
    </source>
</evidence>
<dbReference type="OrthoDB" id="449097at2759"/>
<dbReference type="InterPro" id="IPR036397">
    <property type="entry name" value="RNaseH_sf"/>
</dbReference>
<organism evidence="10">
    <name type="scientific">Cladocopium goreaui</name>
    <dbReference type="NCBI Taxonomy" id="2562237"/>
    <lineage>
        <taxon>Eukaryota</taxon>
        <taxon>Sar</taxon>
        <taxon>Alveolata</taxon>
        <taxon>Dinophyceae</taxon>
        <taxon>Suessiales</taxon>
        <taxon>Symbiodiniaceae</taxon>
        <taxon>Cladocopium</taxon>
    </lineage>
</organism>
<evidence type="ECO:0000256" key="5">
    <source>
        <dbReference type="ARBA" id="ARBA00022723"/>
    </source>
</evidence>
<feature type="region of interest" description="Disordered" evidence="8">
    <location>
        <begin position="317"/>
        <end position="337"/>
    </location>
</feature>
<dbReference type="EC" id="3.1.26.4" evidence="3"/>
<keyword evidence="4" id="KW-0540">Nuclease</keyword>